<dbReference type="SUPFAM" id="SSF53850">
    <property type="entry name" value="Periplasmic binding protein-like II"/>
    <property type="match status" value="1"/>
</dbReference>
<dbReference type="Proteomes" id="UP000460435">
    <property type="component" value="Unassembled WGS sequence"/>
</dbReference>
<dbReference type="PROSITE" id="PS51257">
    <property type="entry name" value="PROKAR_LIPOPROTEIN"/>
    <property type="match status" value="1"/>
</dbReference>
<comment type="function">
    <text evidence="5">Part of a binding-protein-dependent transport system for a sugar.</text>
</comment>
<dbReference type="InterPro" id="IPR050490">
    <property type="entry name" value="Bact_solute-bd_prot1"/>
</dbReference>
<evidence type="ECO:0000256" key="1">
    <source>
        <dbReference type="ARBA" id="ARBA00004196"/>
    </source>
</evidence>
<organism evidence="7 8">
    <name type="scientific">Phytoactinopolyspora mesophila</name>
    <dbReference type="NCBI Taxonomy" id="2650750"/>
    <lineage>
        <taxon>Bacteria</taxon>
        <taxon>Bacillati</taxon>
        <taxon>Actinomycetota</taxon>
        <taxon>Actinomycetes</taxon>
        <taxon>Jiangellales</taxon>
        <taxon>Jiangellaceae</taxon>
        <taxon>Phytoactinopolyspora</taxon>
    </lineage>
</organism>
<evidence type="ECO:0000256" key="4">
    <source>
        <dbReference type="ARBA" id="ARBA00022729"/>
    </source>
</evidence>
<keyword evidence="8" id="KW-1185">Reference proteome</keyword>
<dbReference type="InterPro" id="IPR006059">
    <property type="entry name" value="SBP"/>
</dbReference>
<reference evidence="7 8" key="1">
    <citation type="submission" date="2019-11" db="EMBL/GenBank/DDBJ databases">
        <authorList>
            <person name="Li X.-J."/>
            <person name="Feng X.-M."/>
        </authorList>
    </citation>
    <scope>NUCLEOTIDE SEQUENCE [LARGE SCALE GENOMIC DNA]</scope>
    <source>
        <strain evidence="7 8">XMNu-373</strain>
    </source>
</reference>
<evidence type="ECO:0000256" key="5">
    <source>
        <dbReference type="ARBA" id="ARBA00049629"/>
    </source>
</evidence>
<dbReference type="GO" id="GO:0030313">
    <property type="term" value="C:cell envelope"/>
    <property type="evidence" value="ECO:0007669"/>
    <property type="project" value="UniProtKB-SubCell"/>
</dbReference>
<dbReference type="PANTHER" id="PTHR43649:SF28">
    <property type="entry name" value="BINDING PROTEIN COMPONENT OF ABC SUGAR TRANSPORTER-RELATED"/>
    <property type="match status" value="1"/>
</dbReference>
<gene>
    <name evidence="7" type="ORF">F7O44_03585</name>
</gene>
<dbReference type="Gene3D" id="3.40.190.10">
    <property type="entry name" value="Periplasmic binding protein-like II"/>
    <property type="match status" value="2"/>
</dbReference>
<dbReference type="Pfam" id="PF01547">
    <property type="entry name" value="SBP_bac_1"/>
    <property type="match status" value="1"/>
</dbReference>
<comment type="subcellular location">
    <subcellularLocation>
        <location evidence="1">Cell envelope</location>
    </subcellularLocation>
</comment>
<keyword evidence="4" id="KW-0732">Signal</keyword>
<sequence length="423" mass="45414">MHRRDLLRLLGIAGLGSLGVSCAGPGSTTNSDDAAPEEGDVSGAISFAHWRAEDSDVFDEIISDFAAEHDDVSVRQDISPSNDYQSTALQRVRSAAIGDAFTAFRGAQFVDMASAGLFADLSEQPFAQNYQADLITAGQSDGRQLGFPYQLVFNMPVFNVDAFEDAGISEPPADWDGFLDLLDKLASAGYTPMAWPGGEPGNAGQLINSMVMNNAPSEDMFTGMEQGEFDATDDWFVTTLKQYAELRPFFQNNASGTAVEPAQQMFAEGEAAILATGSYHIAAIRDLGAEFPMDLISPITVGADEVQFRGVHNATFILGVNTASDNQATATAFVEYLSRPEVAAVYADGTGQHVTVEGVEYTSPDLQALAHWLDQPTILAPRFQFNDLDMRSAIEDAAIQVVGGKDPEQAAADAQRIVEQRRA</sequence>
<evidence type="ECO:0000313" key="7">
    <source>
        <dbReference type="EMBL" id="NDL56152.1"/>
    </source>
</evidence>
<dbReference type="EMBL" id="WLZY01000001">
    <property type="protein sequence ID" value="NDL56152.1"/>
    <property type="molecule type" value="Genomic_DNA"/>
</dbReference>
<keyword evidence="3" id="KW-0813">Transport</keyword>
<comment type="caution">
    <text evidence="7">The sequence shown here is derived from an EMBL/GenBank/DDBJ whole genome shotgun (WGS) entry which is preliminary data.</text>
</comment>
<evidence type="ECO:0000256" key="3">
    <source>
        <dbReference type="ARBA" id="ARBA00022448"/>
    </source>
</evidence>
<dbReference type="AlphaFoldDB" id="A0A7K3LZN9"/>
<proteinExistence type="inferred from homology"/>
<comment type="similarity">
    <text evidence="2">Belongs to the bacterial solute-binding protein 1 family.</text>
</comment>
<accession>A0A7K3LZN9</accession>
<evidence type="ECO:0000313" key="8">
    <source>
        <dbReference type="Proteomes" id="UP000460435"/>
    </source>
</evidence>
<evidence type="ECO:0000256" key="2">
    <source>
        <dbReference type="ARBA" id="ARBA00008520"/>
    </source>
</evidence>
<protein>
    <recommendedName>
        <fullName evidence="6">Probable sugar-binding periplasmic protein</fullName>
    </recommendedName>
</protein>
<evidence type="ECO:0000256" key="6">
    <source>
        <dbReference type="ARBA" id="ARBA00049753"/>
    </source>
</evidence>
<name>A0A7K3LZN9_9ACTN</name>
<dbReference type="PANTHER" id="PTHR43649">
    <property type="entry name" value="ARABINOSE-BINDING PROTEIN-RELATED"/>
    <property type="match status" value="1"/>
</dbReference>